<evidence type="ECO:0000313" key="2">
    <source>
        <dbReference type="Proteomes" id="UP000240916"/>
    </source>
</evidence>
<dbReference type="EMBL" id="MF919534">
    <property type="protein sequence ID" value="ATS92871.1"/>
    <property type="molecule type" value="Genomic_DNA"/>
</dbReference>
<accession>A0A2D2W3W0</accession>
<evidence type="ECO:0008006" key="3">
    <source>
        <dbReference type="Google" id="ProtNLM"/>
    </source>
</evidence>
<name>A0A2D2W3W0_9CAUD</name>
<reference evidence="1 2" key="1">
    <citation type="submission" date="2017-09" db="EMBL/GenBank/DDBJ databases">
        <authorList>
            <person name="Pradhan P."/>
            <person name="Aluri L.S."/>
            <person name="Anandarajan D."/>
            <person name="Beiriger J.C."/>
            <person name="Bethamcharla R."/>
            <person name="Betini N."/>
            <person name="Bhatt S.D."/>
            <person name="Chengalvala S."/>
            <person name="Cox N.E."/>
            <person name="Delvadia B.P."/>
            <person name="Desai A.S."/>
            <person name="Devaney A.M."/>
            <person name="Doyle B.K."/>
            <person name="Edgerton A.O."/>
            <person name="Erlich M.C."/>
            <person name="Fitzpatrick K.C."/>
            <person name="Gajjar E.A."/>
            <person name="Ganguly A."/>
            <person name="Gill R.S."/>
            <person name="Goldman M.G."/>
            <person name="Good P.M."/>
            <person name="Gupta N."/>
            <person name="Haddad L.M."/>
            <person name="Han E.J."/>
            <person name="Jain S."/>
            <person name="Jiang A."/>
            <person name="Jurgielewicz A.D."/>
            <person name="Kainth D.K."/>
            <person name="Karam J.M."/>
            <person name="Kodavatiganti M."/>
            <person name="Kriete S.J."/>
            <person name="MacDonald C.E."/>
            <person name="Maret J.P."/>
            <person name="Mathew A.E."/>
            <person name="Nako S."/>
            <person name="Natrajan M."/>
            <person name="Nishu N.M."/>
            <person name="Parikh A."/>
            <person name="Patel N."/>
            <person name="Patel P.D."/>
            <person name="Patel S."/>
            <person name="Patra K."/>
            <person name="Pumpuckdee D."/>
            <person name="Rai K."/>
            <person name="Ramanathan A."/>
            <person name="Sarkar A."/>
            <person name="Schaffer B.L."/>
            <person name="Shah P."/>
            <person name="Tata R.K."/>
            <person name="Tawfik A.H."/>
            <person name="Thuremella B.T."/>
            <person name="Toma J."/>
            <person name="Tran T.L."/>
            <person name="Veera S."/>
            <person name="Vemulapalli V.K."/>
            <person name="Vidas T.V."/>
            <person name="Vieira K.S."/>
            <person name="Vijayakumar G."/>
            <person name="Walor T.A."/>
            <person name="White C.R."/>
            <person name="Wong B.M."/>
            <person name="Zhao Sl."/>
            <person name="McDonald M.T."/>
            <person name="Dalia R."/>
            <person name="Little J.L."/>
            <person name="Gurney S.M.R."/>
            <person name="Bollivar D.W."/>
            <person name="Garlena R.A."/>
            <person name="Russell D.A."/>
            <person name="Pope W.H."/>
            <person name="Jacobs-Sera D."/>
            <person name="Hendrix R.W."/>
            <person name="Hatfull G.F."/>
        </authorList>
    </citation>
    <scope>NUCLEOTIDE SEQUENCE [LARGE SCALE GENOMIC DNA]</scope>
</reference>
<dbReference type="Proteomes" id="UP000240916">
    <property type="component" value="Segment"/>
</dbReference>
<organism evidence="1 2">
    <name type="scientific">Mycobacterium phage Superphikiman</name>
    <dbReference type="NCBI Taxonomy" id="2041551"/>
    <lineage>
        <taxon>Viruses</taxon>
        <taxon>Duplodnaviria</taxon>
        <taxon>Heunggongvirae</taxon>
        <taxon>Uroviricota</taxon>
        <taxon>Caudoviricetes</taxon>
        <taxon>Omegavirus</taxon>
        <taxon>Omegavirus courthouse</taxon>
    </lineage>
</organism>
<protein>
    <recommendedName>
        <fullName evidence="3">Phage protein</fullName>
    </recommendedName>
</protein>
<proteinExistence type="predicted"/>
<gene>
    <name evidence="1" type="ORF">SEA_SUPERPHIKIMAN_28</name>
</gene>
<sequence>MAKYRTLTAGAYVNGGKVVSFEANRIIELTDAQAAKLGDKVERSQVNDSMFPDGAPIIPAGFVPEAAAPVVEEKAEEKAPAAPKFKFAKTK</sequence>
<evidence type="ECO:0000313" key="1">
    <source>
        <dbReference type="EMBL" id="ATS92871.1"/>
    </source>
</evidence>